<dbReference type="HOGENOM" id="CLU_000445_92_10_9"/>
<feature type="modified residue" description="4-aspartylphosphate" evidence="3">
    <location>
        <position position="62"/>
    </location>
</feature>
<evidence type="ECO:0000256" key="3">
    <source>
        <dbReference type="PROSITE-ProRule" id="PRU00169"/>
    </source>
</evidence>
<accession>G8LTE1</accession>
<dbReference type="eggNOG" id="COG2206">
    <property type="taxonomic scope" value="Bacteria"/>
</dbReference>
<name>G8LTE1_ACECE</name>
<evidence type="ECO:0000313" key="8">
    <source>
        <dbReference type="EMBL" id="AEV69436.1"/>
    </source>
</evidence>
<organism evidence="8 9">
    <name type="scientific">Acetivibrio clariflavus (strain DSM 19732 / NBRC 101661 / EBR45)</name>
    <name type="common">Clostridium clariflavum</name>
    <dbReference type="NCBI Taxonomy" id="720554"/>
    <lineage>
        <taxon>Bacteria</taxon>
        <taxon>Bacillati</taxon>
        <taxon>Bacillota</taxon>
        <taxon>Clostridia</taxon>
        <taxon>Eubacteriales</taxon>
        <taxon>Oscillospiraceae</taxon>
        <taxon>Acetivibrio</taxon>
    </lineage>
</organism>
<dbReference type="InterPro" id="IPR011006">
    <property type="entry name" value="CheY-like_superfamily"/>
</dbReference>
<dbReference type="InterPro" id="IPR006674">
    <property type="entry name" value="HD_domain"/>
</dbReference>
<dbReference type="SMART" id="SM00471">
    <property type="entry name" value="HDc"/>
    <property type="match status" value="1"/>
</dbReference>
<dbReference type="RefSeq" id="WP_014255985.1">
    <property type="nucleotide sequence ID" value="NC_016627.1"/>
</dbReference>
<dbReference type="PROSITE" id="PS50110">
    <property type="entry name" value="RESPONSE_REGULATORY"/>
    <property type="match status" value="1"/>
</dbReference>
<dbReference type="PROSITE" id="PS51832">
    <property type="entry name" value="HD_GYP"/>
    <property type="match status" value="1"/>
</dbReference>
<dbReference type="InterPro" id="IPR021800">
    <property type="entry name" value="DUF3369"/>
</dbReference>
<dbReference type="STRING" id="720554.Clocl_2889"/>
<dbReference type="InterPro" id="IPR001789">
    <property type="entry name" value="Sig_transdc_resp-reg_receiver"/>
</dbReference>
<dbReference type="PANTHER" id="PTHR45228:SF4">
    <property type="entry name" value="LIPOPROTEIN"/>
    <property type="match status" value="1"/>
</dbReference>
<dbReference type="EMBL" id="CP003065">
    <property type="protein sequence ID" value="AEV69436.1"/>
    <property type="molecule type" value="Genomic_DNA"/>
</dbReference>
<dbReference type="SUPFAM" id="SSF52172">
    <property type="entry name" value="CheY-like"/>
    <property type="match status" value="1"/>
</dbReference>
<evidence type="ECO:0000313" key="9">
    <source>
        <dbReference type="Proteomes" id="UP000005435"/>
    </source>
</evidence>
<dbReference type="Pfam" id="PF00072">
    <property type="entry name" value="Response_reg"/>
    <property type="match status" value="1"/>
</dbReference>
<keyword evidence="9" id="KW-1185">Reference proteome</keyword>
<protein>
    <recommendedName>
        <fullName evidence="1">Stage 0 sporulation protein A homolog</fullName>
    </recommendedName>
</protein>
<feature type="domain" description="Response regulatory" evidence="5">
    <location>
        <begin position="13"/>
        <end position="128"/>
    </location>
</feature>
<evidence type="ECO:0000256" key="2">
    <source>
        <dbReference type="ARBA" id="ARBA00024867"/>
    </source>
</evidence>
<gene>
    <name evidence="8" type="ordered locus">Clocl_2889</name>
</gene>
<dbReference type="SUPFAM" id="SSF109604">
    <property type="entry name" value="HD-domain/PDEase-like"/>
    <property type="match status" value="1"/>
</dbReference>
<reference evidence="8 9" key="2">
    <citation type="journal article" date="2012" name="Stand. Genomic Sci.">
        <title>Complete Genome Sequence of Clostridium clariflavum DSM 19732.</title>
        <authorList>
            <person name="Izquierdo J.A."/>
            <person name="Goodwin L."/>
            <person name="Davenport K.W."/>
            <person name="Teshima H."/>
            <person name="Bruce D."/>
            <person name="Detter C."/>
            <person name="Tapia R."/>
            <person name="Han S."/>
            <person name="Land M."/>
            <person name="Hauser L."/>
            <person name="Jeffries C.D."/>
            <person name="Han J."/>
            <person name="Pitluck S."/>
            <person name="Nolan M."/>
            <person name="Chen A."/>
            <person name="Huntemann M."/>
            <person name="Mavromatis K."/>
            <person name="Mikhailova N."/>
            <person name="Liolios K."/>
            <person name="Woyke T."/>
            <person name="Lynd L.R."/>
        </authorList>
    </citation>
    <scope>NUCLEOTIDE SEQUENCE [LARGE SCALE GENOMIC DNA]</scope>
    <source>
        <strain evidence="9">DSM 19732 / NBRC 101661 / EBR45</strain>
    </source>
</reference>
<reference evidence="9" key="1">
    <citation type="submission" date="2011-12" db="EMBL/GenBank/DDBJ databases">
        <title>Complete sequence of Clostridium clariflavum DSM 19732.</title>
        <authorList>
            <consortium name="US DOE Joint Genome Institute"/>
            <person name="Lucas S."/>
            <person name="Han J."/>
            <person name="Lapidus A."/>
            <person name="Cheng J.-F."/>
            <person name="Goodwin L."/>
            <person name="Pitluck S."/>
            <person name="Peters L."/>
            <person name="Teshima H."/>
            <person name="Detter J.C."/>
            <person name="Han C."/>
            <person name="Tapia R."/>
            <person name="Land M."/>
            <person name="Hauser L."/>
            <person name="Kyrpides N."/>
            <person name="Ivanova N."/>
            <person name="Pagani I."/>
            <person name="Kitzmiller T."/>
            <person name="Lynd L."/>
            <person name="Izquierdo J."/>
            <person name="Woyke T."/>
        </authorList>
    </citation>
    <scope>NUCLEOTIDE SEQUENCE [LARGE SCALE GENOMIC DNA]</scope>
    <source>
        <strain evidence="9">DSM 19732 / NBRC 101661 / EBR45</strain>
    </source>
</reference>
<dbReference type="PANTHER" id="PTHR45228">
    <property type="entry name" value="CYCLIC DI-GMP PHOSPHODIESTERASE TM_0186-RELATED"/>
    <property type="match status" value="1"/>
</dbReference>
<evidence type="ECO:0000259" key="7">
    <source>
        <dbReference type="PROSITE" id="PS51832"/>
    </source>
</evidence>
<dbReference type="Gene3D" id="3.40.50.2300">
    <property type="match status" value="1"/>
</dbReference>
<feature type="coiled-coil region" evidence="4">
    <location>
        <begin position="287"/>
        <end position="314"/>
    </location>
</feature>
<keyword evidence="3" id="KW-0597">Phosphoprotein</keyword>
<dbReference type="AlphaFoldDB" id="G8LTE1"/>
<proteinExistence type="predicted"/>
<evidence type="ECO:0000256" key="4">
    <source>
        <dbReference type="SAM" id="Coils"/>
    </source>
</evidence>
<keyword evidence="4" id="KW-0175">Coiled coil</keyword>
<feature type="domain" description="HD-GYP" evidence="7">
    <location>
        <begin position="304"/>
        <end position="499"/>
    </location>
</feature>
<evidence type="ECO:0000259" key="6">
    <source>
        <dbReference type="PROSITE" id="PS51831"/>
    </source>
</evidence>
<dbReference type="Pfam" id="PF13487">
    <property type="entry name" value="HD_5"/>
    <property type="match status" value="1"/>
</dbReference>
<dbReference type="InterPro" id="IPR006675">
    <property type="entry name" value="HDIG_dom"/>
</dbReference>
<dbReference type="CDD" id="cd00156">
    <property type="entry name" value="REC"/>
    <property type="match status" value="1"/>
</dbReference>
<comment type="function">
    <text evidence="2">May play the central regulatory role in sporulation. It may be an element of the effector pathway responsible for the activation of sporulation genes in response to nutritional stress. Spo0A may act in concert with spo0H (a sigma factor) to control the expression of some genes that are critical to the sporulation process.</text>
</comment>
<dbReference type="SMART" id="SM00448">
    <property type="entry name" value="REC"/>
    <property type="match status" value="1"/>
</dbReference>
<dbReference type="Proteomes" id="UP000005435">
    <property type="component" value="Chromosome"/>
</dbReference>
<dbReference type="GO" id="GO:0000160">
    <property type="term" value="P:phosphorelay signal transduction system"/>
    <property type="evidence" value="ECO:0007669"/>
    <property type="project" value="InterPro"/>
</dbReference>
<dbReference type="KEGG" id="ccl:Clocl_2889"/>
<dbReference type="Pfam" id="PF11849">
    <property type="entry name" value="DUF3369"/>
    <property type="match status" value="1"/>
</dbReference>
<evidence type="ECO:0000256" key="1">
    <source>
        <dbReference type="ARBA" id="ARBA00018672"/>
    </source>
</evidence>
<dbReference type="CDD" id="cd00077">
    <property type="entry name" value="HDc"/>
    <property type="match status" value="1"/>
</dbReference>
<dbReference type="eggNOG" id="COG0784">
    <property type="taxonomic scope" value="Bacteria"/>
</dbReference>
<feature type="domain" description="HD" evidence="6">
    <location>
        <begin position="326"/>
        <end position="448"/>
    </location>
</feature>
<dbReference type="PROSITE" id="PS51831">
    <property type="entry name" value="HD"/>
    <property type="match status" value="1"/>
</dbReference>
<dbReference type="InterPro" id="IPR037522">
    <property type="entry name" value="HD_GYP_dom"/>
</dbReference>
<sequence>MRKKNIQKQSEYRIIVVDDDDGIIDSLSVIVNRLGYHFEGVNNPLEAIEKIERENYDLLVLDFLMEPIQGDEVVKRIRQFNNDIYILLLTGYKDVAPPLETIKSLDIQAYCEKSDNFDQLILLIESAIKSISQKRTIKKFRDGLKSILDSVPKIYQLQSIGDIIKEILTEILKLVHSENAFILIDDFVGLSANNSSFIKGVGKYDKSLEELLGMLDYQIMESIGIAKTKGRPVKLEQGVFLPLNSKSELVRTEGVIYLETDNYEEQIEFLEIYSTQAATAISNVFLHSMVNAKNSELERTYNELKQRYLDAIQALRLAVDAKDVYTRGHSDRVAFYAVKIGKAFNLPEDEIERLEAGGIFHDIGKIGTADDILLKNDKLNDWEYSEIKKHPIKGANILSAVSMFKEIVPIVLYHHERIDGRGYPYGIKGDEIPFLAKIISVADAFDAMTSDRMYRSKLDLDDAKRQLVSNAGTQFDAQVVKKFMTILEDFNSLQKEIQEVCK</sequence>
<dbReference type="Gene3D" id="1.10.3210.10">
    <property type="entry name" value="Hypothetical protein af1432"/>
    <property type="match status" value="1"/>
</dbReference>
<evidence type="ECO:0000259" key="5">
    <source>
        <dbReference type="PROSITE" id="PS50110"/>
    </source>
</evidence>
<dbReference type="InterPro" id="IPR052020">
    <property type="entry name" value="Cyclic_di-GMP/3'3'-cGAMP_PDE"/>
</dbReference>
<dbReference type="InterPro" id="IPR003607">
    <property type="entry name" value="HD/PDEase_dom"/>
</dbReference>
<dbReference type="NCBIfam" id="TIGR00277">
    <property type="entry name" value="HDIG"/>
    <property type="match status" value="1"/>
</dbReference>